<evidence type="ECO:0000313" key="2">
    <source>
        <dbReference type="Proteomes" id="UP000054928"/>
    </source>
</evidence>
<keyword evidence="2" id="KW-1185">Reference proteome</keyword>
<proteinExistence type="predicted"/>
<evidence type="ECO:0000313" key="1">
    <source>
        <dbReference type="EMBL" id="CEG35086.1"/>
    </source>
</evidence>
<dbReference type="Proteomes" id="UP000054928">
    <property type="component" value="Unassembled WGS sequence"/>
</dbReference>
<name>A0A0P1A492_PLAHL</name>
<dbReference type="AlphaFoldDB" id="A0A0P1A492"/>
<accession>A0A0P1A492</accession>
<organism evidence="1 2">
    <name type="scientific">Plasmopara halstedii</name>
    <name type="common">Downy mildew of sunflower</name>
    <dbReference type="NCBI Taxonomy" id="4781"/>
    <lineage>
        <taxon>Eukaryota</taxon>
        <taxon>Sar</taxon>
        <taxon>Stramenopiles</taxon>
        <taxon>Oomycota</taxon>
        <taxon>Peronosporomycetes</taxon>
        <taxon>Peronosporales</taxon>
        <taxon>Peronosporaceae</taxon>
        <taxon>Plasmopara</taxon>
    </lineage>
</organism>
<dbReference type="EMBL" id="CCYD01000007">
    <property type="protein sequence ID" value="CEG35086.1"/>
    <property type="molecule type" value="Genomic_DNA"/>
</dbReference>
<dbReference type="RefSeq" id="XP_024571455.1">
    <property type="nucleotide sequence ID" value="XM_024722470.2"/>
</dbReference>
<protein>
    <submittedName>
        <fullName evidence="1">Uncharacterized protein</fullName>
    </submittedName>
</protein>
<dbReference type="GeneID" id="36409769"/>
<reference evidence="2" key="1">
    <citation type="submission" date="2014-09" db="EMBL/GenBank/DDBJ databases">
        <authorList>
            <person name="Sharma Rahul"/>
            <person name="Thines Marco"/>
        </authorList>
    </citation>
    <scope>NUCLEOTIDE SEQUENCE [LARGE SCALE GENOMIC DNA]</scope>
</reference>
<sequence>MILYTATYTPSVFALMVPSLCYEYYRLKYFILLSKVCLKGLVTIPTSTTITNLLHVATNCTLASRGAAIRFIFLLASCQKHVTRS</sequence>